<organism evidence="1 2">
    <name type="scientific">Ehrlichia sennetsu (strain ATCC VR-367 / Miyayama)</name>
    <name type="common">Neorickettsia sennetsu</name>
    <dbReference type="NCBI Taxonomy" id="222891"/>
    <lineage>
        <taxon>Bacteria</taxon>
        <taxon>Pseudomonadati</taxon>
        <taxon>Pseudomonadota</taxon>
        <taxon>Alphaproteobacteria</taxon>
        <taxon>Rickettsiales</taxon>
        <taxon>Anaplasmataceae</taxon>
        <taxon>Ehrlichia</taxon>
    </lineage>
</organism>
<evidence type="ECO:0000313" key="1">
    <source>
        <dbReference type="EMBL" id="ABD45609.1"/>
    </source>
</evidence>
<gene>
    <name evidence="1" type="ordered locus">NSE_0099</name>
</gene>
<evidence type="ECO:0000313" key="2">
    <source>
        <dbReference type="Proteomes" id="UP000001942"/>
    </source>
</evidence>
<protein>
    <submittedName>
        <fullName evidence="1">Uncharacterized protein</fullName>
    </submittedName>
</protein>
<dbReference type="EMBL" id="CP000237">
    <property type="protein sequence ID" value="ABD45609.1"/>
    <property type="molecule type" value="Genomic_DNA"/>
</dbReference>
<dbReference type="STRING" id="222891.NSE_0099"/>
<dbReference type="HOGENOM" id="CLU_2771652_0_0_5"/>
<keyword evidence="2" id="KW-1185">Reference proteome</keyword>
<name>Q2GEU7_EHRS3</name>
<accession>Q2GEU7</accession>
<proteinExistence type="predicted"/>
<dbReference type="KEGG" id="nse:NSE_0099"/>
<dbReference type="Proteomes" id="UP000001942">
    <property type="component" value="Chromosome"/>
</dbReference>
<dbReference type="AlphaFoldDB" id="Q2GEU7"/>
<sequence length="69" mass="8249">MSIRAEISLSQNRKIPKCKPQVYKHSIKVPRFINECFVHIVEIRHRIPIGDYLVDPDEYKIMNLPKVFR</sequence>
<reference evidence="1 2" key="1">
    <citation type="journal article" date="2006" name="PLoS Genet.">
        <title>Comparative genomics of emerging human ehrlichiosis agents.</title>
        <authorList>
            <person name="Dunning Hotopp J.C."/>
            <person name="Lin M."/>
            <person name="Madupu R."/>
            <person name="Crabtree J."/>
            <person name="Angiuoli S.V."/>
            <person name="Eisen J.A."/>
            <person name="Seshadri R."/>
            <person name="Ren Q."/>
            <person name="Wu M."/>
            <person name="Utterback T.R."/>
            <person name="Smith S."/>
            <person name="Lewis M."/>
            <person name="Khouri H."/>
            <person name="Zhang C."/>
            <person name="Niu H."/>
            <person name="Lin Q."/>
            <person name="Ohashi N."/>
            <person name="Zhi N."/>
            <person name="Nelson W."/>
            <person name="Brinkac L.M."/>
            <person name="Dodson R.J."/>
            <person name="Rosovitz M.J."/>
            <person name="Sundaram J."/>
            <person name="Daugherty S.C."/>
            <person name="Davidsen T."/>
            <person name="Durkin A.S."/>
            <person name="Gwinn M."/>
            <person name="Haft D.H."/>
            <person name="Selengut J.D."/>
            <person name="Sullivan S.A."/>
            <person name="Zafar N."/>
            <person name="Zhou L."/>
            <person name="Benahmed F."/>
            <person name="Forberger H."/>
            <person name="Halpin R."/>
            <person name="Mulligan S."/>
            <person name="Robinson J."/>
            <person name="White O."/>
            <person name="Rikihisa Y."/>
            <person name="Tettelin H."/>
        </authorList>
    </citation>
    <scope>NUCLEOTIDE SEQUENCE [LARGE SCALE GENOMIC DNA]</scope>
    <source>
        <strain evidence="2">ATCC VR-367 / Miyayama</strain>
    </source>
</reference>